<organism evidence="1 2">
    <name type="scientific">Allobacillus saliphilus</name>
    <dbReference type="NCBI Taxonomy" id="2912308"/>
    <lineage>
        <taxon>Bacteria</taxon>
        <taxon>Bacillati</taxon>
        <taxon>Bacillota</taxon>
        <taxon>Bacilli</taxon>
        <taxon>Bacillales</taxon>
        <taxon>Bacillaceae</taxon>
        <taxon>Allobacillus</taxon>
    </lineage>
</organism>
<proteinExistence type="predicted"/>
<comment type="caution">
    <text evidence="1">The sequence shown here is derived from an EMBL/GenBank/DDBJ whole genome shotgun (WGS) entry which is preliminary data.</text>
</comment>
<dbReference type="Proteomes" id="UP000675431">
    <property type="component" value="Unassembled WGS sequence"/>
</dbReference>
<gene>
    <name evidence="1" type="ORF">KC820_07025</name>
</gene>
<evidence type="ECO:0008006" key="3">
    <source>
        <dbReference type="Google" id="ProtNLM"/>
    </source>
</evidence>
<evidence type="ECO:0000313" key="2">
    <source>
        <dbReference type="Proteomes" id="UP000675431"/>
    </source>
</evidence>
<dbReference type="RefSeq" id="WP_212369675.1">
    <property type="nucleotide sequence ID" value="NZ_JAGSIE010000020.1"/>
</dbReference>
<protein>
    <recommendedName>
        <fullName evidence="3">Anti-sigma factor</fullName>
    </recommendedName>
</protein>
<sequence length="204" mass="23455">MACTHGYQEKIHQYIDQEMSYNEELSLKNHLMNCDFCLQHFRELKDVEKQLKNSPAVSQPSTFKQDIIDRLPKESKSTKFVKTIKEHPFITACAVFLVMLMTSAFIEFQSDQDVYVSSYEGIQVEGNRVIVPEGKVIHGDLTIENAIVEIKGHVNGNVTLVNSELARANNNISGEIVQVNRFLKWAAIRFSRQVSEFFQQFSYQ</sequence>
<dbReference type="EMBL" id="JAGSIE010000020">
    <property type="protein sequence ID" value="MBR7553903.1"/>
    <property type="molecule type" value="Genomic_DNA"/>
</dbReference>
<keyword evidence="2" id="KW-1185">Reference proteome</keyword>
<accession>A0A941CTZ3</accession>
<reference evidence="1 2" key="1">
    <citation type="submission" date="2021-04" db="EMBL/GenBank/DDBJ databases">
        <title>Allobacillus sp. nov. SKP8-2 isolated from shrimp paste.</title>
        <authorList>
            <person name="Tanasupawat S."/>
            <person name="Yiamsombat S."/>
            <person name="Kanchanasin P."/>
            <person name="Kuncharoen N."/>
        </authorList>
    </citation>
    <scope>NUCLEOTIDE SEQUENCE [LARGE SCALE GENOMIC DNA]</scope>
    <source>
        <strain evidence="1 2">SKP8-2</strain>
    </source>
</reference>
<name>A0A941CTZ3_9BACI</name>
<evidence type="ECO:0000313" key="1">
    <source>
        <dbReference type="EMBL" id="MBR7553903.1"/>
    </source>
</evidence>
<dbReference type="AlphaFoldDB" id="A0A941CTZ3"/>